<evidence type="ECO:0000256" key="1">
    <source>
        <dbReference type="ARBA" id="ARBA00002777"/>
    </source>
</evidence>
<organism evidence="17 18">
    <name type="scientific">Galdieria partita</name>
    <dbReference type="NCBI Taxonomy" id="83374"/>
    <lineage>
        <taxon>Eukaryota</taxon>
        <taxon>Rhodophyta</taxon>
        <taxon>Bangiophyceae</taxon>
        <taxon>Galdieriales</taxon>
        <taxon>Galdieriaceae</taxon>
        <taxon>Galdieria</taxon>
    </lineage>
</organism>
<feature type="binding site" evidence="11">
    <location>
        <begin position="411"/>
        <end position="413"/>
    </location>
    <ligand>
        <name>L-methionine</name>
        <dbReference type="ChEBI" id="CHEBI:57844"/>
    </ligand>
</feature>
<dbReference type="CDD" id="cd03312">
    <property type="entry name" value="CIMS_N_terminal_like"/>
    <property type="match status" value="1"/>
</dbReference>
<evidence type="ECO:0000256" key="11">
    <source>
        <dbReference type="PIRSR" id="PIRSR000382-1"/>
    </source>
</evidence>
<dbReference type="InterPro" id="IPR006276">
    <property type="entry name" value="Cobalamin-indep_Met_synthase"/>
</dbReference>
<dbReference type="GO" id="GO:0032259">
    <property type="term" value="P:methylation"/>
    <property type="evidence" value="ECO:0007669"/>
    <property type="project" value="UniProtKB-KW"/>
</dbReference>
<dbReference type="Proteomes" id="UP001061958">
    <property type="component" value="Unassembled WGS sequence"/>
</dbReference>
<evidence type="ECO:0000256" key="12">
    <source>
        <dbReference type="PIRSR" id="PIRSR000382-2"/>
    </source>
</evidence>
<feature type="binding site" evidence="11">
    <location>
        <position position="579"/>
    </location>
    <ligand>
        <name>L-homocysteine</name>
        <dbReference type="ChEBI" id="CHEBI:58199"/>
    </ligand>
</feature>
<dbReference type="GO" id="GO:0008270">
    <property type="term" value="F:zinc ion binding"/>
    <property type="evidence" value="ECO:0007669"/>
    <property type="project" value="InterPro"/>
</dbReference>
<evidence type="ECO:0000256" key="2">
    <source>
        <dbReference type="ARBA" id="ARBA00004681"/>
    </source>
</evidence>
<evidence type="ECO:0000256" key="7">
    <source>
        <dbReference type="ARBA" id="ARBA00022679"/>
    </source>
</evidence>
<dbReference type="Pfam" id="PF08267">
    <property type="entry name" value="Meth_synt_1"/>
    <property type="match status" value="1"/>
</dbReference>
<comment type="cofactor">
    <cofactor evidence="12">
        <name>Zn(2+)</name>
        <dbReference type="ChEBI" id="CHEBI:29105"/>
    </cofactor>
    <text evidence="12">Binds 2 Zn(2+) ions per subunit.</text>
</comment>
<feature type="binding site" evidence="11">
    <location>
        <position position="118"/>
    </location>
    <ligand>
        <name>5-methyltetrahydropteroyltri-L-glutamate</name>
        <dbReference type="ChEBI" id="CHEBI:58207"/>
    </ligand>
</feature>
<keyword evidence="18" id="KW-1185">Reference proteome</keyword>
<comment type="similarity">
    <text evidence="3">Belongs to the vitamin-B12 independent methionine synthase family.</text>
</comment>
<dbReference type="CDD" id="cd03311">
    <property type="entry name" value="CIMS_C_terminal_like"/>
    <property type="match status" value="1"/>
</dbReference>
<keyword evidence="5" id="KW-0489">Methyltransferase</keyword>
<keyword evidence="7" id="KW-0808">Transferase</keyword>
<dbReference type="InterPro" id="IPR002629">
    <property type="entry name" value="Met_Synth_C/arc"/>
</dbReference>
<feature type="domain" description="Cobalamin-independent methionine synthase MetE C-terminal/archaeal" evidence="15">
    <location>
        <begin position="406"/>
        <end position="728"/>
    </location>
</feature>
<dbReference type="GO" id="GO:0009086">
    <property type="term" value="P:methionine biosynthetic process"/>
    <property type="evidence" value="ECO:0007669"/>
    <property type="project" value="UniProtKB-KW"/>
</dbReference>
<dbReference type="EC" id="2.1.1.14" evidence="4"/>
<feature type="region of interest" description="Disordered" evidence="14">
    <location>
        <begin position="359"/>
        <end position="378"/>
    </location>
</feature>
<sequence length="739" mass="82634">MVNKTTATIGYPRIGLNREMKKALEAYWSGKSSLDELLKVSKQVEEESLKDQLNAGIQLIGVGDHTMYDHVLDWTFRLGLIPDRFKQVQNPKDKYFAMARGNKEGLQALDMSKFFDSNYHYLVPELNANSKPSPNFEEFLGEISRAQQQIGKERAVPIVFGPVTYARLARCEGVSVDEMISRLVPAYASLLNSLKSLQVPEVQMHEPGFVLGDAEILQKAAETAYQELAKVQVPINLVTYYDDLGKTYPWVVKLPVQTISLDFVRGDNLSLVKKHGFPADKKLGAGVLDGRSVWKDTGYAAQVIKELEAIVKTSIIVQPSCSLMHVPLDVNSEPSLDSNLKSRLSFARQKISELGLVASGKSDSTASGPGVASSQDLENTLDKSMFSRSEPFSKRRSQQFTVPGGFGTTTIGSFPQTPAVRKLRLQYKKGQVSEDEYQRQIDRHISFAIGVQEALGLDVFVHGESERSDMVEYFGQKLRGFTFTENGWVQSYGSRYVRPPIIYADVSRISPMTVREFVVAQSMTNKPVKGMLTGPVTILNWSFPRKDIPRKQQALQIALALRDEVADLEKSGCSIIQMDEPALREGLPLKKERWNEYLDWAVKAFRLSTVVAAPKTQIVTHLCYSDFQDILEAIDQMDADVLTIENSRSDDAMLRALAKYGYARDIGPGVYDVHSPAVPSTEFLVKKLEGFKKSGIPLERLWINPDCGLKTRQWEEVIPSLRNMVDVAVQLRKATKNGI</sequence>
<dbReference type="AlphaFoldDB" id="A0A9C7Q2G1"/>
<dbReference type="Pfam" id="PF01717">
    <property type="entry name" value="Meth_synt_2"/>
    <property type="match status" value="1"/>
</dbReference>
<evidence type="ECO:0000313" key="18">
    <source>
        <dbReference type="Proteomes" id="UP001061958"/>
    </source>
</evidence>
<feature type="binding site" evidence="11">
    <location>
        <begin position="411"/>
        <end position="413"/>
    </location>
    <ligand>
        <name>L-homocysteine</name>
        <dbReference type="ChEBI" id="CHEBI:58199"/>
    </ligand>
</feature>
<keyword evidence="9 12" id="KW-0862">Zinc</keyword>
<comment type="caution">
    <text evidence="17">The sequence shown here is derived from an EMBL/GenBank/DDBJ whole genome shotgun (WGS) entry which is preliminary data.</text>
</comment>
<evidence type="ECO:0000259" key="16">
    <source>
        <dbReference type="Pfam" id="PF08267"/>
    </source>
</evidence>
<accession>A0A9C7Q2G1</accession>
<feature type="binding site" evidence="12">
    <location>
        <position position="623"/>
    </location>
    <ligand>
        <name>Zn(2+)</name>
        <dbReference type="ChEBI" id="CHEBI:29105"/>
        <label>1</label>
        <note>catalytic</note>
    </ligand>
</feature>
<feature type="compositionally biased region" description="Polar residues" evidence="14">
    <location>
        <begin position="361"/>
        <end position="378"/>
    </location>
</feature>
<dbReference type="InterPro" id="IPR038071">
    <property type="entry name" value="UROD/MetE-like_sf"/>
</dbReference>
<feature type="binding site" evidence="11">
    <location>
        <position position="464"/>
    </location>
    <ligand>
        <name>L-methionine</name>
        <dbReference type="ChEBI" id="CHEBI:57844"/>
    </ligand>
</feature>
<feature type="active site" description="Proton donor" evidence="13">
    <location>
        <position position="674"/>
    </location>
</feature>
<evidence type="ECO:0000256" key="8">
    <source>
        <dbReference type="ARBA" id="ARBA00022723"/>
    </source>
</evidence>
<comment type="function">
    <text evidence="1">Catalyzes the transfer of a methyl group from 5-methyltetrahydrofolate to homocysteine resulting in methionine formation.</text>
</comment>
<evidence type="ECO:0000256" key="10">
    <source>
        <dbReference type="ARBA" id="ARBA00023167"/>
    </source>
</evidence>
<dbReference type="OrthoDB" id="1053771at2759"/>
<gene>
    <name evidence="17" type="ORF">GpartN1_g6461.t1</name>
</gene>
<reference evidence="17" key="2">
    <citation type="submission" date="2022-01" db="EMBL/GenBank/DDBJ databases">
        <authorList>
            <person name="Hirooka S."/>
            <person name="Miyagishima S.Y."/>
        </authorList>
    </citation>
    <scope>NUCLEOTIDE SEQUENCE</scope>
    <source>
        <strain evidence="17">NBRC 102759</strain>
    </source>
</reference>
<feature type="binding site" evidence="12">
    <location>
        <position position="621"/>
    </location>
    <ligand>
        <name>Zn(2+)</name>
        <dbReference type="ChEBI" id="CHEBI:29105"/>
        <label>1</label>
        <note>catalytic</note>
    </ligand>
</feature>
<name>A0A9C7Q2G1_9RHOD</name>
<evidence type="ECO:0000259" key="15">
    <source>
        <dbReference type="Pfam" id="PF01717"/>
    </source>
</evidence>
<feature type="binding site" evidence="11">
    <location>
        <position position="541"/>
    </location>
    <ligand>
        <name>5-methyltetrahydropteroyltri-L-glutamate</name>
        <dbReference type="ChEBI" id="CHEBI:58207"/>
    </ligand>
</feature>
<evidence type="ECO:0000256" key="3">
    <source>
        <dbReference type="ARBA" id="ARBA00009553"/>
    </source>
</evidence>
<keyword evidence="10" id="KW-0486">Methionine biosynthesis</keyword>
<evidence type="ECO:0000256" key="6">
    <source>
        <dbReference type="ARBA" id="ARBA00022605"/>
    </source>
</evidence>
<dbReference type="NCBIfam" id="NF003556">
    <property type="entry name" value="PRK05222.1"/>
    <property type="match status" value="1"/>
</dbReference>
<keyword evidence="6" id="KW-0028">Amino-acid biosynthesis</keyword>
<dbReference type="EMBL" id="BQMJ01000058">
    <property type="protein sequence ID" value="GJQ14670.1"/>
    <property type="molecule type" value="Genomic_DNA"/>
</dbReference>
<evidence type="ECO:0000256" key="4">
    <source>
        <dbReference type="ARBA" id="ARBA00012034"/>
    </source>
</evidence>
<comment type="pathway">
    <text evidence="2">Amino-acid biosynthesis; L-methionine biosynthesis via de novo pathway; L-methionine from L-homocysteine (MetE route): step 1/1.</text>
</comment>
<dbReference type="GO" id="GO:0003871">
    <property type="term" value="F:5-methyltetrahydropteroyltriglutamate-homocysteine S-methyltransferase activity"/>
    <property type="evidence" value="ECO:0007669"/>
    <property type="project" value="UniProtKB-EC"/>
</dbReference>
<dbReference type="Gene3D" id="3.20.20.210">
    <property type="match status" value="2"/>
</dbReference>
<dbReference type="PIRSF" id="PIRSF000382">
    <property type="entry name" value="MeTrfase_B12_ind"/>
    <property type="match status" value="1"/>
</dbReference>
<evidence type="ECO:0000313" key="17">
    <source>
        <dbReference type="EMBL" id="GJQ14670.1"/>
    </source>
</evidence>
<protein>
    <recommendedName>
        <fullName evidence="4">5-methyltetrahydropteroyltriglutamate--homocysteine S-methyltransferase</fullName>
        <ecNumber evidence="4">2.1.1.14</ecNumber>
    </recommendedName>
</protein>
<evidence type="ECO:0000256" key="13">
    <source>
        <dbReference type="PIRSR" id="PIRSR000382-3"/>
    </source>
</evidence>
<feature type="binding site" evidence="11">
    <location>
        <position position="21"/>
    </location>
    <ligand>
        <name>5-methyltetrahydropteroyltri-L-glutamate</name>
        <dbReference type="ChEBI" id="CHEBI:58207"/>
    </ligand>
</feature>
<feature type="binding site" evidence="11">
    <location>
        <position position="579"/>
    </location>
    <ligand>
        <name>L-methionine</name>
        <dbReference type="ChEBI" id="CHEBI:57844"/>
    </ligand>
</feature>
<reference evidence="17" key="1">
    <citation type="journal article" date="2022" name="Proc. Natl. Acad. Sci. U.S.A.">
        <title>Life cycle and functional genomics of the unicellular red alga Galdieria for elucidating algal and plant evolution and industrial use.</title>
        <authorList>
            <person name="Hirooka S."/>
            <person name="Itabashi T."/>
            <person name="Ichinose T.M."/>
            <person name="Onuma R."/>
            <person name="Fujiwara T."/>
            <person name="Yamashita S."/>
            <person name="Jong L.W."/>
            <person name="Tomita R."/>
            <person name="Iwane A.H."/>
            <person name="Miyagishima S.Y."/>
        </authorList>
    </citation>
    <scope>NUCLEOTIDE SEQUENCE</scope>
    <source>
        <strain evidence="17">NBRC 102759</strain>
    </source>
</reference>
<dbReference type="PANTHER" id="PTHR30519">
    <property type="entry name" value="5-METHYLTETRAHYDROPTEROYLTRIGLUTAMATE--HOMOCYSTEINE METHYLTRANSFERASE"/>
    <property type="match status" value="1"/>
</dbReference>
<evidence type="ECO:0000256" key="5">
    <source>
        <dbReference type="ARBA" id="ARBA00022603"/>
    </source>
</evidence>
<evidence type="ECO:0000256" key="9">
    <source>
        <dbReference type="ARBA" id="ARBA00022833"/>
    </source>
</evidence>
<feature type="domain" description="Cobalamin-independent methionine synthase MetE N-terminal" evidence="16">
    <location>
        <begin position="6"/>
        <end position="309"/>
    </location>
</feature>
<dbReference type="SUPFAM" id="SSF51726">
    <property type="entry name" value="UROD/MetE-like"/>
    <property type="match status" value="2"/>
</dbReference>
<evidence type="ECO:0000256" key="14">
    <source>
        <dbReference type="SAM" id="MobiDB-lite"/>
    </source>
</evidence>
<feature type="binding site" evidence="12">
    <location>
        <position position="645"/>
    </location>
    <ligand>
        <name>Zn(2+)</name>
        <dbReference type="ChEBI" id="CHEBI:29105"/>
        <label>1</label>
        <note>catalytic</note>
    </ligand>
</feature>
<feature type="binding site" evidence="12">
    <location>
        <position position="707"/>
    </location>
    <ligand>
        <name>Zn(2+)</name>
        <dbReference type="ChEBI" id="CHEBI:29105"/>
        <label>1</label>
        <note>catalytic</note>
    </ligand>
</feature>
<dbReference type="InterPro" id="IPR013215">
    <property type="entry name" value="Cbl-indep_Met_Synth_N"/>
</dbReference>
<keyword evidence="8 12" id="KW-0479">Metal-binding</keyword>
<proteinExistence type="inferred from homology"/>